<dbReference type="GO" id="GO:0043565">
    <property type="term" value="F:sequence-specific DNA binding"/>
    <property type="evidence" value="ECO:0007669"/>
    <property type="project" value="InterPro"/>
</dbReference>
<dbReference type="Pfam" id="PF00158">
    <property type="entry name" value="Sigma54_activat"/>
    <property type="match status" value="1"/>
</dbReference>
<dbReference type="SUPFAM" id="SSF55785">
    <property type="entry name" value="PYP-like sensor domain (PAS domain)"/>
    <property type="match status" value="1"/>
</dbReference>
<proteinExistence type="predicted"/>
<dbReference type="Gene3D" id="1.10.8.60">
    <property type="match status" value="1"/>
</dbReference>
<dbReference type="GO" id="GO:0006355">
    <property type="term" value="P:regulation of DNA-templated transcription"/>
    <property type="evidence" value="ECO:0007669"/>
    <property type="project" value="InterPro"/>
</dbReference>
<dbReference type="GO" id="GO:0005524">
    <property type="term" value="F:ATP binding"/>
    <property type="evidence" value="ECO:0007669"/>
    <property type="project" value="UniProtKB-KW"/>
</dbReference>
<keyword evidence="5" id="KW-0804">Transcription</keyword>
<keyword evidence="1" id="KW-0547">Nucleotide-binding</keyword>
<evidence type="ECO:0000259" key="7">
    <source>
        <dbReference type="PROSITE" id="PS50113"/>
    </source>
</evidence>
<dbReference type="Pfam" id="PF25601">
    <property type="entry name" value="AAA_lid_14"/>
    <property type="match status" value="1"/>
</dbReference>
<dbReference type="SUPFAM" id="SSF55781">
    <property type="entry name" value="GAF domain-like"/>
    <property type="match status" value="1"/>
</dbReference>
<dbReference type="PANTHER" id="PTHR32071">
    <property type="entry name" value="TRANSCRIPTIONAL REGULATORY PROTEIN"/>
    <property type="match status" value="1"/>
</dbReference>
<dbReference type="Pfam" id="PF02954">
    <property type="entry name" value="HTH_8"/>
    <property type="match status" value="1"/>
</dbReference>
<protein>
    <submittedName>
        <fullName evidence="8">Transcriptional regulator containing sigma 54 interaction domain</fullName>
    </submittedName>
</protein>
<dbReference type="CDD" id="cd00130">
    <property type="entry name" value="PAS"/>
    <property type="match status" value="1"/>
</dbReference>
<evidence type="ECO:0000256" key="3">
    <source>
        <dbReference type="ARBA" id="ARBA00023015"/>
    </source>
</evidence>
<dbReference type="SMART" id="SM00382">
    <property type="entry name" value="AAA"/>
    <property type="match status" value="1"/>
</dbReference>
<dbReference type="InterPro" id="IPR003593">
    <property type="entry name" value="AAA+_ATPase"/>
</dbReference>
<dbReference type="InterPro" id="IPR000014">
    <property type="entry name" value="PAS"/>
</dbReference>
<dbReference type="InterPro" id="IPR035965">
    <property type="entry name" value="PAS-like_dom_sf"/>
</dbReference>
<name>A0A445N1I7_9BACT</name>
<dbReference type="InterPro" id="IPR058031">
    <property type="entry name" value="AAA_lid_NorR"/>
</dbReference>
<dbReference type="InterPro" id="IPR009057">
    <property type="entry name" value="Homeodomain-like_sf"/>
</dbReference>
<dbReference type="SUPFAM" id="SSF52540">
    <property type="entry name" value="P-loop containing nucleoside triphosphate hydrolases"/>
    <property type="match status" value="1"/>
</dbReference>
<keyword evidence="4" id="KW-0238">DNA-binding</keyword>
<dbReference type="Gene3D" id="3.40.50.300">
    <property type="entry name" value="P-loop containing nucleotide triphosphate hydrolases"/>
    <property type="match status" value="1"/>
</dbReference>
<sequence>MTAPADTISHKTDKKNLLIYLEEQVKERTAALEASNRRLAASEKDLEERLKFETILAEISAHFVNLPAEHIDREITKTQRRVSELLNFDRSSLWQISDRDPEKLLLTHIHQPQGSRRPPRDMDARDFFPWSTGKIMKGEIIIVSRMEDLPPEARRDRESWSLYTTKSSLVFPLSTGGHIFGALSFAMVKEERTFQPSIVKRLRLVAELFASALARKNADSALREAAERLTLATNAAGAALWVIELDTHKVWTTEKTRELFQLDQDKEPRDEDFIRMIHPGDRRLFNQDLRRATLSGKELQSESRISLANDESRWILSRGRGYFKSNGKPDRLMGVSVDITERKKMELLLKEHIREIEHLKERLHKENIYLKGRINLLDEHSEIIGQSHAMRKVLAQVEQVAGTDSTALILGDTGTGKELLARAIHRLSNRKERPLVSINCASLPPTLIESELFGREKGAYTGALTKMVGRFEIANGSTLFLDEIGEIPLDIQSKLLRVLEEGKFERLGSTNTLHVDVRIIAATNRYIAKEVQEGSFRKDLFYRLNVFPIVIPPLRDRREDIPLMVWSFVREFQKRMGKTIEYISKQDMDALQSYSWPGNVRELRNVIERAMILSRDKTLAVHVPRSDSPQAPAISNLEETERHHIMGVLDRCGWRIGGEGGAADVLGLKRSTLYSKMNKLGINRKS</sequence>
<evidence type="ECO:0000256" key="5">
    <source>
        <dbReference type="ARBA" id="ARBA00023163"/>
    </source>
</evidence>
<dbReference type="InterPro" id="IPR027417">
    <property type="entry name" value="P-loop_NTPase"/>
</dbReference>
<dbReference type="InterPro" id="IPR025944">
    <property type="entry name" value="Sigma_54_int_dom_CS"/>
</dbReference>
<evidence type="ECO:0000256" key="1">
    <source>
        <dbReference type="ARBA" id="ARBA00022741"/>
    </source>
</evidence>
<reference evidence="8" key="1">
    <citation type="submission" date="2018-01" db="EMBL/GenBank/DDBJ databases">
        <authorList>
            <person name="Regsiter A."/>
            <person name="William W."/>
        </authorList>
    </citation>
    <scope>NUCLEOTIDE SEQUENCE</scope>
    <source>
        <strain evidence="8">TRIP AH-1</strain>
    </source>
</reference>
<dbReference type="InterPro" id="IPR003018">
    <property type="entry name" value="GAF"/>
</dbReference>
<gene>
    <name evidence="8" type="ORF">PITCH_A640110</name>
</gene>
<evidence type="ECO:0000256" key="2">
    <source>
        <dbReference type="ARBA" id="ARBA00022840"/>
    </source>
</evidence>
<dbReference type="SUPFAM" id="SSF46689">
    <property type="entry name" value="Homeodomain-like"/>
    <property type="match status" value="1"/>
</dbReference>
<feature type="domain" description="Sigma-54 factor interaction" evidence="6">
    <location>
        <begin position="383"/>
        <end position="612"/>
    </location>
</feature>
<dbReference type="Gene3D" id="3.30.450.20">
    <property type="entry name" value="PAS domain"/>
    <property type="match status" value="1"/>
</dbReference>
<dbReference type="AlphaFoldDB" id="A0A445N1I7"/>
<dbReference type="SMART" id="SM00065">
    <property type="entry name" value="GAF"/>
    <property type="match status" value="1"/>
</dbReference>
<dbReference type="CDD" id="cd00009">
    <property type="entry name" value="AAA"/>
    <property type="match status" value="1"/>
</dbReference>
<keyword evidence="3" id="KW-0805">Transcription regulation</keyword>
<dbReference type="InterPro" id="IPR013655">
    <property type="entry name" value="PAS_fold_3"/>
</dbReference>
<organism evidence="8">
    <name type="scientific">uncultured Desulfobacterium sp</name>
    <dbReference type="NCBI Taxonomy" id="201089"/>
    <lineage>
        <taxon>Bacteria</taxon>
        <taxon>Pseudomonadati</taxon>
        <taxon>Thermodesulfobacteriota</taxon>
        <taxon>Desulfobacteria</taxon>
        <taxon>Desulfobacterales</taxon>
        <taxon>Desulfobacteriaceae</taxon>
        <taxon>Desulfobacterium</taxon>
        <taxon>environmental samples</taxon>
    </lineage>
</organism>
<dbReference type="PROSITE" id="PS00688">
    <property type="entry name" value="SIGMA54_INTERACT_3"/>
    <property type="match status" value="1"/>
</dbReference>
<evidence type="ECO:0000313" key="8">
    <source>
        <dbReference type="EMBL" id="SPD75567.1"/>
    </source>
</evidence>
<dbReference type="Gene3D" id="3.30.450.40">
    <property type="match status" value="1"/>
</dbReference>
<dbReference type="InterPro" id="IPR002078">
    <property type="entry name" value="Sigma_54_int"/>
</dbReference>
<dbReference type="PROSITE" id="PS50113">
    <property type="entry name" value="PAC"/>
    <property type="match status" value="1"/>
</dbReference>
<accession>A0A445N1I7</accession>
<dbReference type="PROSITE" id="PS50045">
    <property type="entry name" value="SIGMA54_INTERACT_4"/>
    <property type="match status" value="1"/>
</dbReference>
<dbReference type="InterPro" id="IPR000700">
    <property type="entry name" value="PAS-assoc_C"/>
</dbReference>
<dbReference type="PANTHER" id="PTHR32071:SF57">
    <property type="entry name" value="C4-DICARBOXYLATE TRANSPORT TRANSCRIPTIONAL REGULATORY PROTEIN DCTD"/>
    <property type="match status" value="1"/>
</dbReference>
<evidence type="ECO:0000256" key="4">
    <source>
        <dbReference type="ARBA" id="ARBA00023125"/>
    </source>
</evidence>
<dbReference type="FunFam" id="3.40.50.300:FF:000006">
    <property type="entry name" value="DNA-binding transcriptional regulator NtrC"/>
    <property type="match status" value="1"/>
</dbReference>
<dbReference type="Gene3D" id="1.10.10.60">
    <property type="entry name" value="Homeodomain-like"/>
    <property type="match status" value="1"/>
</dbReference>
<dbReference type="InterPro" id="IPR029016">
    <property type="entry name" value="GAF-like_dom_sf"/>
</dbReference>
<evidence type="ECO:0000259" key="6">
    <source>
        <dbReference type="PROSITE" id="PS50045"/>
    </source>
</evidence>
<dbReference type="EMBL" id="OJIN01000208">
    <property type="protein sequence ID" value="SPD75567.1"/>
    <property type="molecule type" value="Genomic_DNA"/>
</dbReference>
<dbReference type="Pfam" id="PF08447">
    <property type="entry name" value="PAS_3"/>
    <property type="match status" value="1"/>
</dbReference>
<dbReference type="Pfam" id="PF01590">
    <property type="entry name" value="GAF"/>
    <property type="match status" value="1"/>
</dbReference>
<dbReference type="InterPro" id="IPR002197">
    <property type="entry name" value="HTH_Fis"/>
</dbReference>
<keyword evidence="2" id="KW-0067">ATP-binding</keyword>
<feature type="domain" description="PAC" evidence="7">
    <location>
        <begin position="299"/>
        <end position="351"/>
    </location>
</feature>